<evidence type="ECO:0000256" key="2">
    <source>
        <dbReference type="ARBA" id="ARBA00023015"/>
    </source>
</evidence>
<dbReference type="STRING" id="452637.Oter_4247"/>
<dbReference type="Gene3D" id="3.40.50.2300">
    <property type="match status" value="1"/>
</dbReference>
<dbReference type="SUPFAM" id="SSF52172">
    <property type="entry name" value="CheY-like"/>
    <property type="match status" value="1"/>
</dbReference>
<dbReference type="HOGENOM" id="CLU_000445_90_1_0"/>
<keyword evidence="4" id="KW-0804">Transcription</keyword>
<keyword evidence="3" id="KW-0238">DNA-binding</keyword>
<evidence type="ECO:0000256" key="1">
    <source>
        <dbReference type="ARBA" id="ARBA00022553"/>
    </source>
</evidence>
<dbReference type="AlphaFoldDB" id="B1ZP34"/>
<dbReference type="PROSITE" id="PS50043">
    <property type="entry name" value="HTH_LUXR_2"/>
    <property type="match status" value="1"/>
</dbReference>
<dbReference type="PROSITE" id="PS50110">
    <property type="entry name" value="RESPONSE_REGULATORY"/>
    <property type="match status" value="1"/>
</dbReference>
<dbReference type="Pfam" id="PF00072">
    <property type="entry name" value="Response_reg"/>
    <property type="match status" value="1"/>
</dbReference>
<dbReference type="PANTHER" id="PTHR43214:SF41">
    <property type="entry name" value="NITRATE_NITRITE RESPONSE REGULATOR PROTEIN NARP"/>
    <property type="match status" value="1"/>
</dbReference>
<dbReference type="GO" id="GO:0006355">
    <property type="term" value="P:regulation of DNA-templated transcription"/>
    <property type="evidence" value="ECO:0007669"/>
    <property type="project" value="InterPro"/>
</dbReference>
<feature type="modified residue" description="4-aspartylphosphate" evidence="5">
    <location>
        <position position="43"/>
    </location>
</feature>
<dbReference type="InterPro" id="IPR058245">
    <property type="entry name" value="NreC/VraR/RcsB-like_REC"/>
</dbReference>
<dbReference type="Proteomes" id="UP000007013">
    <property type="component" value="Chromosome"/>
</dbReference>
<dbReference type="PRINTS" id="PR00038">
    <property type="entry name" value="HTHLUXR"/>
</dbReference>
<dbReference type="InterPro" id="IPR016032">
    <property type="entry name" value="Sig_transdc_resp-reg_C-effctor"/>
</dbReference>
<keyword evidence="2" id="KW-0805">Transcription regulation</keyword>
<evidence type="ECO:0000313" key="8">
    <source>
        <dbReference type="EMBL" id="ACB77520.1"/>
    </source>
</evidence>
<organism evidence="8 9">
    <name type="scientific">Opitutus terrae (strain DSM 11246 / JCM 15787 / PB90-1)</name>
    <dbReference type="NCBI Taxonomy" id="452637"/>
    <lineage>
        <taxon>Bacteria</taxon>
        <taxon>Pseudomonadati</taxon>
        <taxon>Verrucomicrobiota</taxon>
        <taxon>Opitutia</taxon>
        <taxon>Opitutales</taxon>
        <taxon>Opitutaceae</taxon>
        <taxon>Opitutus</taxon>
    </lineage>
</organism>
<gene>
    <name evidence="8" type="ordered locus">Oter_4247</name>
</gene>
<dbReference type="InterPro" id="IPR000792">
    <property type="entry name" value="Tscrpt_reg_LuxR_C"/>
</dbReference>
<keyword evidence="1 5" id="KW-0597">Phosphoprotein</keyword>
<dbReference type="InterPro" id="IPR011006">
    <property type="entry name" value="CheY-like_superfamily"/>
</dbReference>
<feature type="domain" description="Response regulatory" evidence="7">
    <location>
        <begin position="1"/>
        <end position="108"/>
    </location>
</feature>
<dbReference type="SMART" id="SM00421">
    <property type="entry name" value="HTH_LUXR"/>
    <property type="match status" value="1"/>
</dbReference>
<evidence type="ECO:0000256" key="5">
    <source>
        <dbReference type="PROSITE-ProRule" id="PRU00169"/>
    </source>
</evidence>
<dbReference type="SUPFAM" id="SSF46894">
    <property type="entry name" value="C-terminal effector domain of the bipartite response regulators"/>
    <property type="match status" value="1"/>
</dbReference>
<evidence type="ECO:0000256" key="3">
    <source>
        <dbReference type="ARBA" id="ARBA00023125"/>
    </source>
</evidence>
<reference evidence="8 9" key="1">
    <citation type="journal article" date="2011" name="J. Bacteriol.">
        <title>Genome sequence of the verrucomicrobium Opitutus terrae PB90-1, an abundant inhabitant of rice paddy soil ecosystems.</title>
        <authorList>
            <person name="van Passel M.W."/>
            <person name="Kant R."/>
            <person name="Palva A."/>
            <person name="Copeland A."/>
            <person name="Lucas S."/>
            <person name="Lapidus A."/>
            <person name="Glavina del Rio T."/>
            <person name="Pitluck S."/>
            <person name="Goltsman E."/>
            <person name="Clum A."/>
            <person name="Sun H."/>
            <person name="Schmutz J."/>
            <person name="Larimer F.W."/>
            <person name="Land M.L."/>
            <person name="Hauser L."/>
            <person name="Kyrpides N."/>
            <person name="Mikhailova N."/>
            <person name="Richardson P.P."/>
            <person name="Janssen P.H."/>
            <person name="de Vos W.M."/>
            <person name="Smidt H."/>
        </authorList>
    </citation>
    <scope>NUCLEOTIDE SEQUENCE [LARGE SCALE GENOMIC DNA]</scope>
    <source>
        <strain evidence="9">DSM 11246 / JCM 15787 / PB90-1</strain>
    </source>
</reference>
<dbReference type="eggNOG" id="COG2197">
    <property type="taxonomic scope" value="Bacteria"/>
</dbReference>
<dbReference type="InterPro" id="IPR039420">
    <property type="entry name" value="WalR-like"/>
</dbReference>
<evidence type="ECO:0000313" key="9">
    <source>
        <dbReference type="Proteomes" id="UP000007013"/>
    </source>
</evidence>
<dbReference type="InterPro" id="IPR001789">
    <property type="entry name" value="Sig_transdc_resp-reg_receiver"/>
</dbReference>
<dbReference type="CDD" id="cd06170">
    <property type="entry name" value="LuxR_C_like"/>
    <property type="match status" value="1"/>
</dbReference>
<feature type="domain" description="HTH luxR-type" evidence="6">
    <location>
        <begin position="130"/>
        <end position="195"/>
    </location>
</feature>
<name>B1ZP34_OPITP</name>
<dbReference type="PANTHER" id="PTHR43214">
    <property type="entry name" value="TWO-COMPONENT RESPONSE REGULATOR"/>
    <property type="match status" value="1"/>
</dbReference>
<dbReference type="KEGG" id="ote:Oter_4247"/>
<protein>
    <submittedName>
        <fullName evidence="8">Two component transcriptional regulator, LuxR family</fullName>
    </submittedName>
</protein>
<dbReference type="SMART" id="SM00448">
    <property type="entry name" value="REC"/>
    <property type="match status" value="1"/>
</dbReference>
<proteinExistence type="predicted"/>
<evidence type="ECO:0000259" key="7">
    <source>
        <dbReference type="PROSITE" id="PS50110"/>
    </source>
</evidence>
<evidence type="ECO:0000256" key="4">
    <source>
        <dbReference type="ARBA" id="ARBA00023163"/>
    </source>
</evidence>
<dbReference type="GO" id="GO:0000160">
    <property type="term" value="P:phosphorelay signal transduction system"/>
    <property type="evidence" value="ECO:0007669"/>
    <property type="project" value="InterPro"/>
</dbReference>
<dbReference type="EMBL" id="CP001032">
    <property type="protein sequence ID" value="ACB77520.1"/>
    <property type="molecule type" value="Genomic_DNA"/>
</dbReference>
<evidence type="ECO:0000259" key="6">
    <source>
        <dbReference type="PROSITE" id="PS50043"/>
    </source>
</evidence>
<sequence length="210" mass="23580">MFRDVIRQICSRRFGHTIVGETDSGVQAVEVILREKPDAVILDLSLPDMDGFNVVDRVLSVLPETRILVVSSHCDDYTLFRVEKSGVHGFLDKNSNTVEALQDALKSIEEGRVYFSAAFQRAKLARRNDPRSFTKVLSEWERAILSLIGQGLSDEEIGERLQLSPRTVQTHRSHLLQKLKLKGTPKLIAFAIEHGFTQVPAKHGSNPVYS</sequence>
<accession>B1ZP34</accession>
<keyword evidence="9" id="KW-1185">Reference proteome</keyword>
<dbReference type="GO" id="GO:0003677">
    <property type="term" value="F:DNA binding"/>
    <property type="evidence" value="ECO:0007669"/>
    <property type="project" value="UniProtKB-KW"/>
</dbReference>
<dbReference type="Pfam" id="PF00196">
    <property type="entry name" value="GerE"/>
    <property type="match status" value="1"/>
</dbReference>
<dbReference type="CDD" id="cd17535">
    <property type="entry name" value="REC_NarL-like"/>
    <property type="match status" value="1"/>
</dbReference>